<dbReference type="GO" id="GO:0007234">
    <property type="term" value="P:osmosensory signaling via phosphorelay pathway"/>
    <property type="evidence" value="ECO:0007669"/>
    <property type="project" value="TreeGrafter"/>
</dbReference>
<keyword evidence="7" id="KW-1133">Transmembrane helix</keyword>
<dbReference type="SUPFAM" id="SSF47384">
    <property type="entry name" value="Homodimeric domain of signal transducing histidine kinase"/>
    <property type="match status" value="1"/>
</dbReference>
<dbReference type="EC" id="2.7.13.3" evidence="2"/>
<keyword evidence="6" id="KW-0175">Coiled coil</keyword>
<keyword evidence="5" id="KW-0418">Kinase</keyword>
<dbReference type="Pfam" id="PF25487">
    <property type="entry name" value="ETR1_N"/>
    <property type="match status" value="1"/>
</dbReference>
<dbReference type="InterPro" id="IPR050351">
    <property type="entry name" value="BphY/WalK/GraS-like"/>
</dbReference>
<feature type="domain" description="Histidine kinase" evidence="8">
    <location>
        <begin position="196"/>
        <end position="409"/>
    </location>
</feature>
<dbReference type="Gene3D" id="1.10.287.130">
    <property type="match status" value="1"/>
</dbReference>
<dbReference type="Proteomes" id="UP000596063">
    <property type="component" value="Chromosome"/>
</dbReference>
<dbReference type="AlphaFoldDB" id="A0A7T4QYZ8"/>
<organism evidence="9 10">
    <name type="scientific">Spongiibacter nanhainus</name>
    <dbReference type="NCBI Taxonomy" id="2794344"/>
    <lineage>
        <taxon>Bacteria</taxon>
        <taxon>Pseudomonadati</taxon>
        <taxon>Pseudomonadota</taxon>
        <taxon>Gammaproteobacteria</taxon>
        <taxon>Cellvibrionales</taxon>
        <taxon>Spongiibacteraceae</taxon>
        <taxon>Spongiibacter</taxon>
    </lineage>
</organism>
<dbReference type="GO" id="GO:0030295">
    <property type="term" value="F:protein kinase activator activity"/>
    <property type="evidence" value="ECO:0007669"/>
    <property type="project" value="TreeGrafter"/>
</dbReference>
<feature type="transmembrane region" description="Helical" evidence="7">
    <location>
        <begin position="89"/>
        <end position="115"/>
    </location>
</feature>
<dbReference type="CDD" id="cd00082">
    <property type="entry name" value="HisKA"/>
    <property type="match status" value="1"/>
</dbReference>
<evidence type="ECO:0000256" key="5">
    <source>
        <dbReference type="ARBA" id="ARBA00022777"/>
    </source>
</evidence>
<dbReference type="GO" id="GO:0000156">
    <property type="term" value="F:phosphorelay response regulator activity"/>
    <property type="evidence" value="ECO:0007669"/>
    <property type="project" value="TreeGrafter"/>
</dbReference>
<dbReference type="InterPro" id="IPR036097">
    <property type="entry name" value="HisK_dim/P_sf"/>
</dbReference>
<proteinExistence type="predicted"/>
<dbReference type="InterPro" id="IPR005467">
    <property type="entry name" value="His_kinase_dom"/>
</dbReference>
<keyword evidence="10" id="KW-1185">Reference proteome</keyword>
<feature type="transmembrane region" description="Helical" evidence="7">
    <location>
        <begin position="63"/>
        <end position="83"/>
    </location>
</feature>
<evidence type="ECO:0000313" key="9">
    <source>
        <dbReference type="EMBL" id="QQD17394.1"/>
    </source>
</evidence>
<dbReference type="InterPro" id="IPR036890">
    <property type="entry name" value="HATPase_C_sf"/>
</dbReference>
<dbReference type="RefSeq" id="WP_198568895.1">
    <property type="nucleotide sequence ID" value="NZ_CP066167.1"/>
</dbReference>
<dbReference type="SMART" id="SM00387">
    <property type="entry name" value="HATPase_c"/>
    <property type="match status" value="1"/>
</dbReference>
<evidence type="ECO:0000256" key="6">
    <source>
        <dbReference type="SAM" id="Coils"/>
    </source>
</evidence>
<name>A0A7T4QYZ8_9GAMM</name>
<accession>A0A7T4QYZ8</accession>
<dbReference type="InterPro" id="IPR004358">
    <property type="entry name" value="Sig_transdc_His_kin-like_C"/>
</dbReference>
<evidence type="ECO:0000256" key="2">
    <source>
        <dbReference type="ARBA" id="ARBA00012438"/>
    </source>
</evidence>
<dbReference type="SMART" id="SM00388">
    <property type="entry name" value="HisKA"/>
    <property type="match status" value="1"/>
</dbReference>
<dbReference type="GO" id="GO:0000155">
    <property type="term" value="F:phosphorelay sensor kinase activity"/>
    <property type="evidence" value="ECO:0007669"/>
    <property type="project" value="InterPro"/>
</dbReference>
<evidence type="ECO:0000259" key="8">
    <source>
        <dbReference type="PROSITE" id="PS50109"/>
    </source>
</evidence>
<dbReference type="Gene3D" id="3.30.565.10">
    <property type="entry name" value="Histidine kinase-like ATPase, C-terminal domain"/>
    <property type="match status" value="1"/>
</dbReference>
<dbReference type="Pfam" id="PF02518">
    <property type="entry name" value="HATPase_c"/>
    <property type="match status" value="1"/>
</dbReference>
<dbReference type="Pfam" id="PF00512">
    <property type="entry name" value="HisKA"/>
    <property type="match status" value="1"/>
</dbReference>
<dbReference type="SUPFAM" id="SSF55874">
    <property type="entry name" value="ATPase domain of HSP90 chaperone/DNA topoisomerase II/histidine kinase"/>
    <property type="match status" value="1"/>
</dbReference>
<dbReference type="PRINTS" id="PR00344">
    <property type="entry name" value="BCTRLSENSOR"/>
</dbReference>
<gene>
    <name evidence="9" type="ORF">I6N98_13610</name>
</gene>
<dbReference type="PROSITE" id="PS50109">
    <property type="entry name" value="HIS_KIN"/>
    <property type="match status" value="1"/>
</dbReference>
<dbReference type="InterPro" id="IPR058544">
    <property type="entry name" value="ETR1_N"/>
</dbReference>
<evidence type="ECO:0000256" key="7">
    <source>
        <dbReference type="SAM" id="Phobius"/>
    </source>
</evidence>
<dbReference type="PANTHER" id="PTHR42878:SF15">
    <property type="entry name" value="BACTERIOPHYTOCHROME"/>
    <property type="match status" value="1"/>
</dbReference>
<evidence type="ECO:0000256" key="3">
    <source>
        <dbReference type="ARBA" id="ARBA00022553"/>
    </source>
</evidence>
<keyword evidence="7" id="KW-0472">Membrane</keyword>
<protein>
    <recommendedName>
        <fullName evidence="2">histidine kinase</fullName>
        <ecNumber evidence="2">2.7.13.3</ecNumber>
    </recommendedName>
</protein>
<evidence type="ECO:0000256" key="4">
    <source>
        <dbReference type="ARBA" id="ARBA00022679"/>
    </source>
</evidence>
<dbReference type="InterPro" id="IPR003661">
    <property type="entry name" value="HisK_dim/P_dom"/>
</dbReference>
<keyword evidence="3" id="KW-0597">Phosphoprotein</keyword>
<keyword evidence="7" id="KW-0812">Transmembrane</keyword>
<reference evidence="9 10" key="1">
    <citation type="submission" date="2020-12" db="EMBL/GenBank/DDBJ databases">
        <authorList>
            <person name="Shan Y."/>
        </authorList>
    </citation>
    <scope>NUCLEOTIDE SEQUENCE [LARGE SCALE GENOMIC DNA]</scope>
    <source>
        <strain evidence="10">csc3.9</strain>
    </source>
</reference>
<evidence type="ECO:0000256" key="1">
    <source>
        <dbReference type="ARBA" id="ARBA00000085"/>
    </source>
</evidence>
<feature type="transmembrane region" description="Helical" evidence="7">
    <location>
        <begin position="27"/>
        <end position="51"/>
    </location>
</feature>
<dbReference type="EMBL" id="CP066167">
    <property type="protein sequence ID" value="QQD17394.1"/>
    <property type="molecule type" value="Genomic_DNA"/>
</dbReference>
<dbReference type="InterPro" id="IPR003594">
    <property type="entry name" value="HATPase_dom"/>
</dbReference>
<sequence length="409" mass="45871">MKGFWDWLLGPEMPPHGHCYLWNPELVYLHVISDVVITVSYFTIPFALVYLVRKRDDLKFNSLFYMFALFIFACGATHLMNIYNVWHGAYWLSGGVKLITALASLGTAVLIWPIIPKALAIPSNSQLMALNQQLQSEVDERLRKQQEVERLSNDLSELVEQRTRELAEARLMRTLVEKTNSSLERSNEVLGQYARVTAYDMREPLRSVRVYAQTLSDKLGDSLDEEGRQCIKMILGANKRVENMVDGLRNYSECDKEGEVVDLDLDTLLQDVLNELGDEVRKTGVQIDHQPLGHTHGVREHYRQLMLQLIGNGIKFSAGHETPKVEIGPLPSSGAGVGFYVRDNGVGIAKQYHARILGLFERLNSDPELAGTGVGLAICKRIVDESGGRLDVVSDEGKGAEFRVTMPSP</sequence>
<dbReference type="PANTHER" id="PTHR42878">
    <property type="entry name" value="TWO-COMPONENT HISTIDINE KINASE"/>
    <property type="match status" value="1"/>
</dbReference>
<dbReference type="KEGG" id="snan:I6N98_13610"/>
<feature type="coiled-coil region" evidence="6">
    <location>
        <begin position="127"/>
        <end position="168"/>
    </location>
</feature>
<keyword evidence="4" id="KW-0808">Transferase</keyword>
<evidence type="ECO:0000313" key="10">
    <source>
        <dbReference type="Proteomes" id="UP000596063"/>
    </source>
</evidence>
<comment type="catalytic activity">
    <reaction evidence="1">
        <text>ATP + protein L-histidine = ADP + protein N-phospho-L-histidine.</text>
        <dbReference type="EC" id="2.7.13.3"/>
    </reaction>
</comment>